<proteinExistence type="predicted"/>
<dbReference type="Proteomes" id="UP000266861">
    <property type="component" value="Unassembled WGS sequence"/>
</dbReference>
<accession>A0A397HT23</accession>
<feature type="coiled-coil region" evidence="1">
    <location>
        <begin position="102"/>
        <end position="164"/>
    </location>
</feature>
<sequence>MDINEELHYGTKIISGLNTCIKTLRADQLKQNKKWDQERKQWVQDNKQWVRERKQWESSFDSVNSDKQKLHIHALELIGETKRLKIENTNLISQNIRNDLSLAKFNAKIDIKTEEIDSLRNEIGLLKGKLDLSQKDSLKKGAEIKSLKSKIVELALKISELERLNSEAISIPTIGGVDEKNTRSEEQSFISRDETPLQSNNSEASVKTYISVDNDFSKYLAPKKNMDQQSWYGQDKKIDTIMSDHTDDKITLISEESVIRSYASLPEVDTEIISKVSDDETNINETSIANMLDISIKPNVSPITRENVTPHLAQVGNYTSSPIKSHSQISVGGIEAMPIVTSALMDETPLQSNNSEASVKTYISVDNDFSKYLAPKKNMDQQSWYGQDKKIDTIMSDHTDDKITLISEESVIRSYASLPEVDTEIISKVSDDETNINETSIANMLDISIKPNVSPITRENVTPHLAQVGNYTSSPIKSHSQISVGGIEAMPIVTSALMSPLSAYMLLTLLIIAVM</sequence>
<feature type="region of interest" description="Disordered" evidence="2">
    <location>
        <begin position="180"/>
        <end position="201"/>
    </location>
</feature>
<name>A0A397HT23_9GLOM</name>
<evidence type="ECO:0000313" key="4">
    <source>
        <dbReference type="EMBL" id="RHZ63700.1"/>
    </source>
</evidence>
<dbReference type="AlphaFoldDB" id="A0A397HT23"/>
<evidence type="ECO:0000256" key="3">
    <source>
        <dbReference type="SAM" id="Phobius"/>
    </source>
</evidence>
<evidence type="ECO:0000256" key="1">
    <source>
        <dbReference type="SAM" id="Coils"/>
    </source>
</evidence>
<evidence type="ECO:0000313" key="5">
    <source>
        <dbReference type="Proteomes" id="UP000266861"/>
    </source>
</evidence>
<feature type="compositionally biased region" description="Basic and acidic residues" evidence="2">
    <location>
        <begin position="180"/>
        <end position="195"/>
    </location>
</feature>
<dbReference type="OrthoDB" id="2431315at2759"/>
<evidence type="ECO:0000256" key="2">
    <source>
        <dbReference type="SAM" id="MobiDB-lite"/>
    </source>
</evidence>
<gene>
    <name evidence="4" type="ORF">Glove_328g102</name>
</gene>
<protein>
    <submittedName>
        <fullName evidence="4">Uncharacterized protein</fullName>
    </submittedName>
</protein>
<organism evidence="4 5">
    <name type="scientific">Diversispora epigaea</name>
    <dbReference type="NCBI Taxonomy" id="1348612"/>
    <lineage>
        <taxon>Eukaryota</taxon>
        <taxon>Fungi</taxon>
        <taxon>Fungi incertae sedis</taxon>
        <taxon>Mucoromycota</taxon>
        <taxon>Glomeromycotina</taxon>
        <taxon>Glomeromycetes</taxon>
        <taxon>Diversisporales</taxon>
        <taxon>Diversisporaceae</taxon>
        <taxon>Diversispora</taxon>
    </lineage>
</organism>
<keyword evidence="3" id="KW-0812">Transmembrane</keyword>
<feature type="transmembrane region" description="Helical" evidence="3">
    <location>
        <begin position="489"/>
        <end position="514"/>
    </location>
</feature>
<dbReference type="EMBL" id="PQFF01000300">
    <property type="protein sequence ID" value="RHZ63700.1"/>
    <property type="molecule type" value="Genomic_DNA"/>
</dbReference>
<keyword evidence="1" id="KW-0175">Coiled coil</keyword>
<comment type="caution">
    <text evidence="4">The sequence shown here is derived from an EMBL/GenBank/DDBJ whole genome shotgun (WGS) entry which is preliminary data.</text>
</comment>
<keyword evidence="3" id="KW-1133">Transmembrane helix</keyword>
<keyword evidence="3" id="KW-0472">Membrane</keyword>
<reference evidence="4 5" key="1">
    <citation type="submission" date="2018-08" db="EMBL/GenBank/DDBJ databases">
        <title>Genome and evolution of the arbuscular mycorrhizal fungus Diversispora epigaea (formerly Glomus versiforme) and its bacterial endosymbionts.</title>
        <authorList>
            <person name="Sun X."/>
            <person name="Fei Z."/>
            <person name="Harrison M."/>
        </authorList>
    </citation>
    <scope>NUCLEOTIDE SEQUENCE [LARGE SCALE GENOMIC DNA]</scope>
    <source>
        <strain evidence="4 5">IT104</strain>
    </source>
</reference>
<keyword evidence="5" id="KW-1185">Reference proteome</keyword>